<comment type="caution">
    <text evidence="1">The sequence shown here is derived from an EMBL/GenBank/DDBJ whole genome shotgun (WGS) entry which is preliminary data.</text>
</comment>
<organism evidence="1 2">
    <name type="scientific">Hydrogenothermus marinus</name>
    <dbReference type="NCBI Taxonomy" id="133270"/>
    <lineage>
        <taxon>Bacteria</taxon>
        <taxon>Pseudomonadati</taxon>
        <taxon>Aquificota</taxon>
        <taxon>Aquificia</taxon>
        <taxon>Aquificales</taxon>
        <taxon>Hydrogenothermaceae</taxon>
        <taxon>Hydrogenothermus</taxon>
    </lineage>
</organism>
<dbReference type="EMBL" id="REFO01000013">
    <property type="protein sequence ID" value="RMA93332.1"/>
    <property type="molecule type" value="Genomic_DNA"/>
</dbReference>
<dbReference type="Gene3D" id="2.40.160.130">
    <property type="entry name" value="Capsule assembly protein Wzi"/>
    <property type="match status" value="1"/>
</dbReference>
<dbReference type="InterPro" id="IPR038636">
    <property type="entry name" value="Wzi_sf"/>
</dbReference>
<accession>A0A3M0BQX9</accession>
<gene>
    <name evidence="1" type="ORF">CLV39_1397</name>
</gene>
<keyword evidence="2" id="KW-1185">Reference proteome</keyword>
<dbReference type="RefSeq" id="WP_121923503.1">
    <property type="nucleotide sequence ID" value="NZ_REFO01000013.1"/>
</dbReference>
<reference evidence="1 2" key="1">
    <citation type="submission" date="2018-10" db="EMBL/GenBank/DDBJ databases">
        <title>Genomic Encyclopedia of Archaeal and Bacterial Type Strains, Phase II (KMG-II): from individual species to whole genera.</title>
        <authorList>
            <person name="Goeker M."/>
        </authorList>
    </citation>
    <scope>NUCLEOTIDE SEQUENCE [LARGE SCALE GENOMIC DNA]</scope>
    <source>
        <strain evidence="1 2">VM1</strain>
    </source>
</reference>
<proteinExistence type="predicted"/>
<evidence type="ECO:0000313" key="1">
    <source>
        <dbReference type="EMBL" id="RMA93332.1"/>
    </source>
</evidence>
<dbReference type="AlphaFoldDB" id="A0A3M0BQX9"/>
<protein>
    <submittedName>
        <fullName evidence="1">Capsule assembly protein Wzi</fullName>
    </submittedName>
</protein>
<name>A0A3M0BQX9_9AQUI</name>
<dbReference type="InterPro" id="IPR026950">
    <property type="entry name" value="Caps_assemb_Wzi"/>
</dbReference>
<dbReference type="Pfam" id="PF14052">
    <property type="entry name" value="Caps_assemb_Wzi"/>
    <property type="match status" value="1"/>
</dbReference>
<dbReference type="Proteomes" id="UP000280842">
    <property type="component" value="Unassembled WGS sequence"/>
</dbReference>
<dbReference type="OrthoDB" id="101884at2"/>
<sequence>MKKIVFTGFAFFSIANAHPLLNINVDDYEFYEKLESAKNSNKLILSIKPISNIFSSEKGGWYIKPINNITTKIYYTNADNLLLEGQSGISLKKGLNAFFYEDGYISFGKNLVSYYQLRQDLNKDTKQGNLFRGYIKYKIGKFSIEAGRDNVNWGPGEYGLILSNNTYPFPLIKLDTEQPLKFWGKWRFTILNGWLQEKRKDFSNPKLLGLRVVWKPADWIELGGSKTTMYGGDGRPSYKLTDYPELIFSSRDNIPGDKFDNDSRAAYDISIFLPFKSFNIFKIYYVEAGDDIHAIWQKEDRGKLVGRFPFIFMLLDPLYQAGVLISKNNHSLRVEYVKTDYRSYIHHWYNYEGYTYKGFSLGYPYGRDVESFLIKYIYDSKKNYRIKTQLGYYKQPVKTGDIKSKTYYGFVEFSYLLRKNIEISPYFRIDKKDNIDENPLPTQFDITNKNKTFITVGLSASINF</sequence>
<evidence type="ECO:0000313" key="2">
    <source>
        <dbReference type="Proteomes" id="UP000280842"/>
    </source>
</evidence>